<dbReference type="EMBL" id="JACIET010000001">
    <property type="protein sequence ID" value="MBB4012527.1"/>
    <property type="molecule type" value="Genomic_DNA"/>
</dbReference>
<keyword evidence="9" id="KW-1185">Reference proteome</keyword>
<sequence length="96" mass="10791">MNKQSVEFFRITGVVQGVGYRWWMVQAAERLQLAGWVRNRTDGSVEAFVRGPKPAVDALAEWAHRGPPAARVSGFTRTPAEDDDSVTWEFSERPTV</sequence>
<feature type="region of interest" description="Disordered" evidence="6">
    <location>
        <begin position="70"/>
        <end position="96"/>
    </location>
</feature>
<proteinExistence type="inferred from homology"/>
<accession>A0A840BQ18</accession>
<dbReference type="PROSITE" id="PS51160">
    <property type="entry name" value="ACYLPHOSPHATASE_3"/>
    <property type="match status" value="1"/>
</dbReference>
<dbReference type="EC" id="3.6.1.7" evidence="2 4"/>
<dbReference type="InterPro" id="IPR020456">
    <property type="entry name" value="Acylphosphatase"/>
</dbReference>
<evidence type="ECO:0000313" key="9">
    <source>
        <dbReference type="Proteomes" id="UP000561045"/>
    </source>
</evidence>
<evidence type="ECO:0000313" key="8">
    <source>
        <dbReference type="EMBL" id="MBB4012527.1"/>
    </source>
</evidence>
<evidence type="ECO:0000256" key="5">
    <source>
        <dbReference type="RuleBase" id="RU004168"/>
    </source>
</evidence>
<protein>
    <recommendedName>
        <fullName evidence="2 4">acylphosphatase</fullName>
        <ecNumber evidence="2 4">3.6.1.7</ecNumber>
    </recommendedName>
</protein>
<comment type="catalytic activity">
    <reaction evidence="3 4">
        <text>an acyl phosphate + H2O = a carboxylate + phosphate + H(+)</text>
        <dbReference type="Rhea" id="RHEA:14965"/>
        <dbReference type="ChEBI" id="CHEBI:15377"/>
        <dbReference type="ChEBI" id="CHEBI:15378"/>
        <dbReference type="ChEBI" id="CHEBI:29067"/>
        <dbReference type="ChEBI" id="CHEBI:43474"/>
        <dbReference type="ChEBI" id="CHEBI:59918"/>
        <dbReference type="EC" id="3.6.1.7"/>
    </reaction>
</comment>
<evidence type="ECO:0000256" key="1">
    <source>
        <dbReference type="ARBA" id="ARBA00005614"/>
    </source>
</evidence>
<evidence type="ECO:0000256" key="6">
    <source>
        <dbReference type="SAM" id="MobiDB-lite"/>
    </source>
</evidence>
<name>A0A840BQ18_9RHOO</name>
<dbReference type="InterPro" id="IPR036046">
    <property type="entry name" value="Acylphosphatase-like_dom_sf"/>
</dbReference>
<dbReference type="SUPFAM" id="SSF54975">
    <property type="entry name" value="Acylphosphatase/BLUF domain-like"/>
    <property type="match status" value="1"/>
</dbReference>
<evidence type="ECO:0000256" key="2">
    <source>
        <dbReference type="ARBA" id="ARBA00012150"/>
    </source>
</evidence>
<dbReference type="AlphaFoldDB" id="A0A840BQ18"/>
<keyword evidence="4 8" id="KW-0378">Hydrolase</keyword>
<dbReference type="PRINTS" id="PR00112">
    <property type="entry name" value="ACYLPHPHTASE"/>
</dbReference>
<gene>
    <name evidence="8" type="ORF">GGR36_001835</name>
</gene>
<feature type="active site" evidence="4">
    <location>
        <position position="39"/>
    </location>
</feature>
<dbReference type="PANTHER" id="PTHR47268:SF4">
    <property type="entry name" value="ACYLPHOSPHATASE"/>
    <property type="match status" value="1"/>
</dbReference>
<evidence type="ECO:0000259" key="7">
    <source>
        <dbReference type="PROSITE" id="PS51160"/>
    </source>
</evidence>
<dbReference type="InterPro" id="IPR001792">
    <property type="entry name" value="Acylphosphatase-like_dom"/>
</dbReference>
<evidence type="ECO:0000256" key="3">
    <source>
        <dbReference type="ARBA" id="ARBA00047645"/>
    </source>
</evidence>
<reference evidence="8 9" key="1">
    <citation type="submission" date="2020-08" db="EMBL/GenBank/DDBJ databases">
        <title>Genomic Encyclopedia of Type Strains, Phase IV (KMG-IV): sequencing the most valuable type-strain genomes for metagenomic binning, comparative biology and taxonomic classification.</title>
        <authorList>
            <person name="Goeker M."/>
        </authorList>
    </citation>
    <scope>NUCLEOTIDE SEQUENCE [LARGE SCALE GENOMIC DNA]</scope>
    <source>
        <strain evidence="8 9">DSM 106739</strain>
    </source>
</reference>
<evidence type="ECO:0000256" key="4">
    <source>
        <dbReference type="PROSITE-ProRule" id="PRU00520"/>
    </source>
</evidence>
<feature type="active site" evidence="4">
    <location>
        <position position="21"/>
    </location>
</feature>
<organism evidence="8 9">
    <name type="scientific">Niveibacterium umoris</name>
    <dbReference type="NCBI Taxonomy" id="1193620"/>
    <lineage>
        <taxon>Bacteria</taxon>
        <taxon>Pseudomonadati</taxon>
        <taxon>Pseudomonadota</taxon>
        <taxon>Betaproteobacteria</taxon>
        <taxon>Rhodocyclales</taxon>
        <taxon>Rhodocyclaceae</taxon>
        <taxon>Niveibacterium</taxon>
    </lineage>
</organism>
<dbReference type="Gene3D" id="3.30.70.100">
    <property type="match status" value="1"/>
</dbReference>
<dbReference type="Pfam" id="PF00708">
    <property type="entry name" value="Acylphosphatase"/>
    <property type="match status" value="1"/>
</dbReference>
<dbReference type="PANTHER" id="PTHR47268">
    <property type="entry name" value="ACYLPHOSPHATASE"/>
    <property type="match status" value="1"/>
</dbReference>
<dbReference type="Proteomes" id="UP000561045">
    <property type="component" value="Unassembled WGS sequence"/>
</dbReference>
<comment type="caution">
    <text evidence="8">The sequence shown here is derived from an EMBL/GenBank/DDBJ whole genome shotgun (WGS) entry which is preliminary data.</text>
</comment>
<comment type="similarity">
    <text evidence="1 5">Belongs to the acylphosphatase family.</text>
</comment>
<feature type="domain" description="Acylphosphatase-like" evidence="7">
    <location>
        <begin position="6"/>
        <end position="94"/>
    </location>
</feature>
<dbReference type="PROSITE" id="PS00151">
    <property type="entry name" value="ACYLPHOSPHATASE_2"/>
    <property type="match status" value="1"/>
</dbReference>
<dbReference type="GO" id="GO:0003998">
    <property type="term" value="F:acylphosphatase activity"/>
    <property type="evidence" value="ECO:0007669"/>
    <property type="project" value="UniProtKB-EC"/>
</dbReference>
<dbReference type="InterPro" id="IPR017968">
    <property type="entry name" value="Acylphosphatase_CS"/>
</dbReference>
<dbReference type="RefSeq" id="WP_183634322.1">
    <property type="nucleotide sequence ID" value="NZ_BAABLE010000011.1"/>
</dbReference>